<dbReference type="Proteomes" id="UP000579531">
    <property type="component" value="Unassembled WGS sequence"/>
</dbReference>
<comment type="caution">
    <text evidence="1">The sequence shown here is derived from an EMBL/GenBank/DDBJ whole genome shotgun (WGS) entry which is preliminary data.</text>
</comment>
<gene>
    <name evidence="1" type="ORF">HNR72_007981</name>
</gene>
<evidence type="ECO:0000313" key="2">
    <source>
        <dbReference type="Proteomes" id="UP000579531"/>
    </source>
</evidence>
<evidence type="ECO:0000313" key="1">
    <source>
        <dbReference type="EMBL" id="MBB5816859.1"/>
    </source>
</evidence>
<organism evidence="1 2">
    <name type="scientific">Streptomyces collinus</name>
    <dbReference type="NCBI Taxonomy" id="42684"/>
    <lineage>
        <taxon>Bacteria</taxon>
        <taxon>Bacillati</taxon>
        <taxon>Actinomycetota</taxon>
        <taxon>Actinomycetes</taxon>
        <taxon>Kitasatosporales</taxon>
        <taxon>Streptomycetaceae</taxon>
        <taxon>Streptomyces</taxon>
    </lineage>
</organism>
<sequence length="31" mass="3898">MRAWTDGRLAPNRWQEYFQNLYQLVREMPEV</sequence>
<accession>A0AA89QSX4</accession>
<proteinExistence type="predicted"/>
<keyword evidence="2" id="KW-1185">Reference proteome</keyword>
<name>A0AA89QSX4_STRCU</name>
<dbReference type="EMBL" id="JACHLX010000002">
    <property type="protein sequence ID" value="MBB5816859.1"/>
    <property type="molecule type" value="Genomic_DNA"/>
</dbReference>
<protein>
    <submittedName>
        <fullName evidence="1">Uncharacterized protein</fullName>
    </submittedName>
</protein>
<reference evidence="1 2" key="1">
    <citation type="submission" date="2020-08" db="EMBL/GenBank/DDBJ databases">
        <title>Sequencing the genomes of 1000 actinobacteria strains.</title>
        <authorList>
            <person name="Klenk H.-P."/>
        </authorList>
    </citation>
    <scope>NUCLEOTIDE SEQUENCE [LARGE SCALE GENOMIC DNA]</scope>
    <source>
        <strain evidence="1 2">DSM 40129</strain>
    </source>
</reference>
<dbReference type="AlphaFoldDB" id="A0AA89QSX4"/>